<organism evidence="1 2">
    <name type="scientific">Enterococcus wangshanyuanii</name>
    <dbReference type="NCBI Taxonomy" id="2005703"/>
    <lineage>
        <taxon>Bacteria</taxon>
        <taxon>Bacillati</taxon>
        <taxon>Bacillota</taxon>
        <taxon>Bacilli</taxon>
        <taxon>Lactobacillales</taxon>
        <taxon>Enterococcaceae</taxon>
        <taxon>Enterococcus</taxon>
    </lineage>
</organism>
<dbReference type="Proteomes" id="UP000630615">
    <property type="component" value="Unassembled WGS sequence"/>
</dbReference>
<evidence type="ECO:0000313" key="1">
    <source>
        <dbReference type="EMBL" id="GGC78970.1"/>
    </source>
</evidence>
<dbReference type="EMBL" id="BMKI01000001">
    <property type="protein sequence ID" value="GGC78970.1"/>
    <property type="molecule type" value="Genomic_DNA"/>
</dbReference>
<proteinExistence type="predicted"/>
<keyword evidence="2" id="KW-1185">Reference proteome</keyword>
<evidence type="ECO:0000313" key="2">
    <source>
        <dbReference type="Proteomes" id="UP000630615"/>
    </source>
</evidence>
<reference evidence="2" key="1">
    <citation type="journal article" date="2019" name="Int. J. Syst. Evol. Microbiol.">
        <title>The Global Catalogue of Microorganisms (GCM) 10K type strain sequencing project: providing services to taxonomists for standard genome sequencing and annotation.</title>
        <authorList>
            <consortium name="The Broad Institute Genomics Platform"/>
            <consortium name="The Broad Institute Genome Sequencing Center for Infectious Disease"/>
            <person name="Wu L."/>
            <person name="Ma J."/>
        </authorList>
    </citation>
    <scope>NUCLEOTIDE SEQUENCE [LARGE SCALE GENOMIC DNA]</scope>
    <source>
        <strain evidence="2">CGMCC 1.15942</strain>
    </source>
</reference>
<comment type="caution">
    <text evidence="1">The sequence shown here is derived from an EMBL/GenBank/DDBJ whole genome shotgun (WGS) entry which is preliminary data.</text>
</comment>
<sequence length="85" mass="10335">MNLLNVIRTSIAEKERWANKEKTLRADKKMIKKKRNVRQMKQNVLFYEKTKKTCFICEKKVKFSAIFHFIISEYDFICIFLKLLL</sequence>
<accession>A0ABQ1NKT7</accession>
<name>A0ABQ1NKT7_9ENTE</name>
<protein>
    <submittedName>
        <fullName evidence="1">Uncharacterized protein</fullName>
    </submittedName>
</protein>
<gene>
    <name evidence="1" type="ORF">GCM10011573_05820</name>
</gene>